<dbReference type="EMBL" id="KN819356">
    <property type="protein sequence ID" value="KIJ13111.1"/>
    <property type="molecule type" value="Genomic_DNA"/>
</dbReference>
<gene>
    <name evidence="2" type="ORF">PAXINDRAFT_156670</name>
</gene>
<organism evidence="2 3">
    <name type="scientific">Paxillus involutus ATCC 200175</name>
    <dbReference type="NCBI Taxonomy" id="664439"/>
    <lineage>
        <taxon>Eukaryota</taxon>
        <taxon>Fungi</taxon>
        <taxon>Dikarya</taxon>
        <taxon>Basidiomycota</taxon>
        <taxon>Agaricomycotina</taxon>
        <taxon>Agaricomycetes</taxon>
        <taxon>Agaricomycetidae</taxon>
        <taxon>Boletales</taxon>
        <taxon>Paxilineae</taxon>
        <taxon>Paxillaceae</taxon>
        <taxon>Paxillus</taxon>
    </lineage>
</organism>
<evidence type="ECO:0000256" key="1">
    <source>
        <dbReference type="SAM" id="MobiDB-lite"/>
    </source>
</evidence>
<sequence>MASGNGNASDQGVIRTPFNFKNGWRCTCRGQYSSSKFCRLKLCTKFSELWWRGRDVSIDVIQTGTPISTITTDTKIVIRIHWHPSRRAQTRQSILKTDIQRMMELQQATSGRTTRGGPKHRPTL</sequence>
<proteinExistence type="predicted"/>
<dbReference type="AlphaFoldDB" id="A0A0C9U0U3"/>
<reference evidence="2 3" key="1">
    <citation type="submission" date="2014-06" db="EMBL/GenBank/DDBJ databases">
        <authorList>
            <consortium name="DOE Joint Genome Institute"/>
            <person name="Kuo A."/>
            <person name="Kohler A."/>
            <person name="Nagy L.G."/>
            <person name="Floudas D."/>
            <person name="Copeland A."/>
            <person name="Barry K.W."/>
            <person name="Cichocki N."/>
            <person name="Veneault-Fourrey C."/>
            <person name="LaButti K."/>
            <person name="Lindquist E.A."/>
            <person name="Lipzen A."/>
            <person name="Lundell T."/>
            <person name="Morin E."/>
            <person name="Murat C."/>
            <person name="Sun H."/>
            <person name="Tunlid A."/>
            <person name="Henrissat B."/>
            <person name="Grigoriev I.V."/>
            <person name="Hibbett D.S."/>
            <person name="Martin F."/>
            <person name="Nordberg H.P."/>
            <person name="Cantor M.N."/>
            <person name="Hua S.X."/>
        </authorList>
    </citation>
    <scope>NUCLEOTIDE SEQUENCE [LARGE SCALE GENOMIC DNA]</scope>
    <source>
        <strain evidence="2 3">ATCC 200175</strain>
    </source>
</reference>
<evidence type="ECO:0000313" key="2">
    <source>
        <dbReference type="EMBL" id="KIJ13111.1"/>
    </source>
</evidence>
<evidence type="ECO:0000313" key="3">
    <source>
        <dbReference type="Proteomes" id="UP000053647"/>
    </source>
</evidence>
<keyword evidence="3" id="KW-1185">Reference proteome</keyword>
<dbReference type="Proteomes" id="UP000053647">
    <property type="component" value="Unassembled WGS sequence"/>
</dbReference>
<protein>
    <submittedName>
        <fullName evidence="2">Uncharacterized protein</fullName>
    </submittedName>
</protein>
<accession>A0A0C9U0U3</accession>
<name>A0A0C9U0U3_PAXIN</name>
<feature type="region of interest" description="Disordered" evidence="1">
    <location>
        <begin position="105"/>
        <end position="124"/>
    </location>
</feature>
<reference evidence="3" key="2">
    <citation type="submission" date="2015-01" db="EMBL/GenBank/DDBJ databases">
        <title>Evolutionary Origins and Diversification of the Mycorrhizal Mutualists.</title>
        <authorList>
            <consortium name="DOE Joint Genome Institute"/>
            <consortium name="Mycorrhizal Genomics Consortium"/>
            <person name="Kohler A."/>
            <person name="Kuo A."/>
            <person name="Nagy L.G."/>
            <person name="Floudas D."/>
            <person name="Copeland A."/>
            <person name="Barry K.W."/>
            <person name="Cichocki N."/>
            <person name="Veneault-Fourrey C."/>
            <person name="LaButti K."/>
            <person name="Lindquist E.A."/>
            <person name="Lipzen A."/>
            <person name="Lundell T."/>
            <person name="Morin E."/>
            <person name="Murat C."/>
            <person name="Riley R."/>
            <person name="Ohm R."/>
            <person name="Sun H."/>
            <person name="Tunlid A."/>
            <person name="Henrissat B."/>
            <person name="Grigoriev I.V."/>
            <person name="Hibbett D.S."/>
            <person name="Martin F."/>
        </authorList>
    </citation>
    <scope>NUCLEOTIDE SEQUENCE [LARGE SCALE GENOMIC DNA]</scope>
    <source>
        <strain evidence="3">ATCC 200175</strain>
    </source>
</reference>
<dbReference type="HOGENOM" id="CLU_2004623_0_0_1"/>